<proteinExistence type="inferred from homology"/>
<comment type="cofactor">
    <cofactor evidence="11">
        <name>FMN</name>
        <dbReference type="ChEBI" id="CHEBI:58210"/>
    </cofactor>
    <text evidence="11">Binds 1 FMN per subunit.</text>
</comment>
<protein>
    <recommendedName>
        <fullName evidence="11">Dihydroorotate dehydrogenase (quinone)</fullName>
        <ecNumber evidence="11">1.3.5.2</ecNumber>
    </recommendedName>
    <alternativeName>
        <fullName evidence="11">DHOdehase</fullName>
        <shortName evidence="11">DHOD</shortName>
        <shortName evidence="11">DHODase</shortName>
    </alternativeName>
    <alternativeName>
        <fullName evidence="11">Dihydroorotate oxidase</fullName>
    </alternativeName>
</protein>
<evidence type="ECO:0000256" key="2">
    <source>
        <dbReference type="ARBA" id="ARBA00004370"/>
    </source>
</evidence>
<organism evidence="13 14">
    <name type="scientific">Cellulomonas xylanilytica</name>
    <dbReference type="NCBI Taxonomy" id="233583"/>
    <lineage>
        <taxon>Bacteria</taxon>
        <taxon>Bacillati</taxon>
        <taxon>Actinomycetota</taxon>
        <taxon>Actinomycetes</taxon>
        <taxon>Micrococcales</taxon>
        <taxon>Cellulomonadaceae</taxon>
        <taxon>Cellulomonas</taxon>
    </lineage>
</organism>
<dbReference type="PROSITE" id="PS00911">
    <property type="entry name" value="DHODEHASE_1"/>
    <property type="match status" value="1"/>
</dbReference>
<evidence type="ECO:0000256" key="5">
    <source>
        <dbReference type="ARBA" id="ARBA00022630"/>
    </source>
</evidence>
<keyword evidence="9 11" id="KW-0472">Membrane</keyword>
<keyword evidence="6 11" id="KW-0288">FMN</keyword>
<dbReference type="GO" id="GO:0044205">
    <property type="term" value="P:'de novo' UMP biosynthetic process"/>
    <property type="evidence" value="ECO:0007669"/>
    <property type="project" value="UniProtKB-UniRule"/>
</dbReference>
<feature type="binding site" evidence="11">
    <location>
        <begin position="115"/>
        <end position="119"/>
    </location>
    <ligand>
        <name>substrate</name>
    </ligand>
</feature>
<dbReference type="UniPathway" id="UPA00070">
    <property type="reaction ID" value="UER00946"/>
</dbReference>
<evidence type="ECO:0000313" key="14">
    <source>
        <dbReference type="Proteomes" id="UP000321118"/>
    </source>
</evidence>
<evidence type="ECO:0000256" key="4">
    <source>
        <dbReference type="ARBA" id="ARBA00005359"/>
    </source>
</evidence>
<evidence type="ECO:0000256" key="7">
    <source>
        <dbReference type="ARBA" id="ARBA00022975"/>
    </source>
</evidence>
<evidence type="ECO:0000256" key="11">
    <source>
        <dbReference type="HAMAP-Rule" id="MF_00225"/>
    </source>
</evidence>
<dbReference type="GO" id="GO:0106430">
    <property type="term" value="F:dihydroorotate dehydrogenase (quinone) activity"/>
    <property type="evidence" value="ECO:0007669"/>
    <property type="project" value="UniProtKB-EC"/>
</dbReference>
<keyword evidence="11" id="KW-1003">Cell membrane</keyword>
<gene>
    <name evidence="11 13" type="primary">pyrD</name>
    <name evidence="13" type="ORF">CXY01_01980</name>
</gene>
<evidence type="ECO:0000259" key="12">
    <source>
        <dbReference type="Pfam" id="PF01180"/>
    </source>
</evidence>
<dbReference type="InterPro" id="IPR013785">
    <property type="entry name" value="Aldolase_TIM"/>
</dbReference>
<evidence type="ECO:0000256" key="9">
    <source>
        <dbReference type="ARBA" id="ARBA00023136"/>
    </source>
</evidence>
<dbReference type="NCBIfam" id="NF003648">
    <property type="entry name" value="PRK05286.2-1"/>
    <property type="match status" value="1"/>
</dbReference>
<keyword evidence="8 11" id="KW-0560">Oxidoreductase</keyword>
<dbReference type="InterPro" id="IPR050074">
    <property type="entry name" value="DHO_dehydrogenase"/>
</dbReference>
<evidence type="ECO:0000313" key="13">
    <source>
        <dbReference type="EMBL" id="GEK19678.1"/>
    </source>
</evidence>
<dbReference type="InterPro" id="IPR005719">
    <property type="entry name" value="Dihydroorotate_DH_2"/>
</dbReference>
<dbReference type="Gene3D" id="3.20.20.70">
    <property type="entry name" value="Aldolase class I"/>
    <property type="match status" value="1"/>
</dbReference>
<comment type="subunit">
    <text evidence="11">Monomer.</text>
</comment>
<dbReference type="EMBL" id="BJUB01000001">
    <property type="protein sequence ID" value="GEK19678.1"/>
    <property type="molecule type" value="Genomic_DNA"/>
</dbReference>
<dbReference type="AlphaFoldDB" id="A0A510UYD3"/>
<dbReference type="InterPro" id="IPR005720">
    <property type="entry name" value="Dihydroorotate_DH_cat"/>
</dbReference>
<keyword evidence="14" id="KW-1185">Reference proteome</keyword>
<feature type="binding site" evidence="11">
    <location>
        <position position="299"/>
    </location>
    <ligand>
        <name>FMN</name>
        <dbReference type="ChEBI" id="CHEBI:58210"/>
    </ligand>
</feature>
<dbReference type="OrthoDB" id="9802377at2"/>
<evidence type="ECO:0000256" key="3">
    <source>
        <dbReference type="ARBA" id="ARBA00005161"/>
    </source>
</evidence>
<comment type="pathway">
    <text evidence="3 11">Pyrimidine metabolism; UMP biosynthesis via de novo pathway; orotate from (S)-dihydroorotate (quinone route): step 1/1.</text>
</comment>
<dbReference type="PROSITE" id="PS00912">
    <property type="entry name" value="DHODEHASE_2"/>
    <property type="match status" value="1"/>
</dbReference>
<comment type="subcellular location">
    <subcellularLocation>
        <location evidence="11">Cell membrane</location>
        <topology evidence="11">Peripheral membrane protein</topology>
    </subcellularLocation>
    <subcellularLocation>
        <location evidence="2">Membrane</location>
    </subcellularLocation>
</comment>
<dbReference type="CDD" id="cd04738">
    <property type="entry name" value="DHOD_2_like"/>
    <property type="match status" value="1"/>
</dbReference>
<feature type="binding site" evidence="11">
    <location>
        <position position="186"/>
    </location>
    <ligand>
        <name>substrate</name>
    </ligand>
</feature>
<dbReference type="GO" id="GO:0005737">
    <property type="term" value="C:cytoplasm"/>
    <property type="evidence" value="ECO:0007669"/>
    <property type="project" value="InterPro"/>
</dbReference>
<feature type="active site" description="Nucleophile" evidence="11">
    <location>
        <position position="184"/>
    </location>
</feature>
<dbReference type="NCBIfam" id="TIGR01036">
    <property type="entry name" value="pyrD_sub2"/>
    <property type="match status" value="1"/>
</dbReference>
<dbReference type="RefSeq" id="WP_146925200.1">
    <property type="nucleotide sequence ID" value="NZ_BJUB01000001.1"/>
</dbReference>
<keyword evidence="7 11" id="KW-0665">Pyrimidine biosynthesis</keyword>
<accession>A0A510UYD3</accession>
<name>A0A510UYD3_9CELL</name>
<sequence length="354" mass="37594">MYRLLFDLVFRRMDPERAHELAFRLIRVVGQVPVLRGAVHRVFRASDEGAVEVWGRRFPSRFGLAAGFDKNAVGVAGLTMLGFGFVEVGTVTAHPQPGNEPPRLWRVLEQRALRNRMGFNNEGSAAVADRLRRLRATPAGRRLVVGVNIGKTKVTPAEHAPTDYATSARRLAPYADYLVVNVSSPNTPGLRDLQSVEALRPILEATRVAADEATASAGLAAVPLLVKIAPDLSDDDVDAVAELAAELGLDGIVAVNTTIGHDLGPGGLSGPPVLARGLDVVARLRSELGPDAVIIGVGGITTAADAREYVAVGATLVQGYTGLVYEGPAYASRIAKALAADEALRRPDRRRAVA</sequence>
<dbReference type="InterPro" id="IPR001295">
    <property type="entry name" value="Dihydroorotate_DH_CS"/>
</dbReference>
<dbReference type="NCBIfam" id="NF003652">
    <property type="entry name" value="PRK05286.2-5"/>
    <property type="match status" value="1"/>
</dbReference>
<dbReference type="GO" id="GO:0006207">
    <property type="term" value="P:'de novo' pyrimidine nucleobase biosynthetic process"/>
    <property type="evidence" value="ECO:0007669"/>
    <property type="project" value="UniProtKB-UniRule"/>
</dbReference>
<feature type="binding site" evidence="11">
    <location>
        <position position="227"/>
    </location>
    <ligand>
        <name>FMN</name>
        <dbReference type="ChEBI" id="CHEBI:58210"/>
    </ligand>
</feature>
<feature type="binding site" evidence="11">
    <location>
        <begin position="320"/>
        <end position="321"/>
    </location>
    <ligand>
        <name>FMN</name>
        <dbReference type="ChEBI" id="CHEBI:58210"/>
    </ligand>
</feature>
<evidence type="ECO:0000256" key="10">
    <source>
        <dbReference type="ARBA" id="ARBA00048639"/>
    </source>
</evidence>
<dbReference type="PIRSF" id="PIRSF000164">
    <property type="entry name" value="DHO_oxidase"/>
    <property type="match status" value="1"/>
</dbReference>
<feature type="binding site" evidence="11">
    <location>
        <position position="148"/>
    </location>
    <ligand>
        <name>FMN</name>
        <dbReference type="ChEBI" id="CHEBI:58210"/>
    </ligand>
</feature>
<feature type="binding site" evidence="11">
    <location>
        <position position="181"/>
    </location>
    <ligand>
        <name>FMN</name>
        <dbReference type="ChEBI" id="CHEBI:58210"/>
    </ligand>
</feature>
<feature type="binding site" evidence="11">
    <location>
        <position position="90"/>
    </location>
    <ligand>
        <name>FMN</name>
        <dbReference type="ChEBI" id="CHEBI:58210"/>
    </ligand>
</feature>
<dbReference type="HAMAP" id="MF_00225">
    <property type="entry name" value="DHO_dh_type2"/>
    <property type="match status" value="1"/>
</dbReference>
<dbReference type="GO" id="GO:0005886">
    <property type="term" value="C:plasma membrane"/>
    <property type="evidence" value="ECO:0007669"/>
    <property type="project" value="UniProtKB-SubCell"/>
</dbReference>
<dbReference type="SUPFAM" id="SSF51395">
    <property type="entry name" value="FMN-linked oxidoreductases"/>
    <property type="match status" value="1"/>
</dbReference>
<keyword evidence="5 11" id="KW-0285">Flavoprotein</keyword>
<feature type="binding site" evidence="11">
    <location>
        <position position="255"/>
    </location>
    <ligand>
        <name>FMN</name>
        <dbReference type="ChEBI" id="CHEBI:58210"/>
    </ligand>
</feature>
<dbReference type="Proteomes" id="UP000321118">
    <property type="component" value="Unassembled WGS sequence"/>
</dbReference>
<comment type="caution">
    <text evidence="13">The sequence shown here is derived from an EMBL/GenBank/DDBJ whole genome shotgun (WGS) entry which is preliminary data.</text>
</comment>
<dbReference type="PANTHER" id="PTHR48109">
    <property type="entry name" value="DIHYDROOROTATE DEHYDROGENASE (QUINONE), MITOCHONDRIAL-RELATED"/>
    <property type="match status" value="1"/>
</dbReference>
<comment type="catalytic activity">
    <reaction evidence="10 11">
        <text>(S)-dihydroorotate + a quinone = orotate + a quinol</text>
        <dbReference type="Rhea" id="RHEA:30187"/>
        <dbReference type="ChEBI" id="CHEBI:24646"/>
        <dbReference type="ChEBI" id="CHEBI:30839"/>
        <dbReference type="ChEBI" id="CHEBI:30864"/>
        <dbReference type="ChEBI" id="CHEBI:132124"/>
        <dbReference type="EC" id="1.3.5.2"/>
    </reaction>
</comment>
<reference evidence="13 14" key="1">
    <citation type="submission" date="2019-07" db="EMBL/GenBank/DDBJ databases">
        <title>Whole genome shotgun sequence of Cellulomonas xylanilytica NBRC 101102.</title>
        <authorList>
            <person name="Hosoyama A."/>
            <person name="Uohara A."/>
            <person name="Ohji S."/>
            <person name="Ichikawa N."/>
        </authorList>
    </citation>
    <scope>NUCLEOTIDE SEQUENCE [LARGE SCALE GENOMIC DNA]</scope>
    <source>
        <strain evidence="13 14">NBRC 101102</strain>
    </source>
</reference>
<comment type="function">
    <text evidence="1 11">Catalyzes the conversion of dihydroorotate to orotate with quinone as electron acceptor.</text>
</comment>
<feature type="binding site" evidence="11">
    <location>
        <begin position="66"/>
        <end position="70"/>
    </location>
    <ligand>
        <name>FMN</name>
        <dbReference type="ChEBI" id="CHEBI:58210"/>
    </ligand>
</feature>
<feature type="binding site" evidence="11">
    <location>
        <position position="270"/>
    </location>
    <ligand>
        <name>FMN</name>
        <dbReference type="ChEBI" id="CHEBI:58210"/>
    </ligand>
</feature>
<feature type="binding site" evidence="11">
    <location>
        <begin position="256"/>
        <end position="257"/>
    </location>
    <ligand>
        <name>substrate</name>
    </ligand>
</feature>
<evidence type="ECO:0000256" key="1">
    <source>
        <dbReference type="ARBA" id="ARBA00003125"/>
    </source>
</evidence>
<feature type="binding site" evidence="11">
    <location>
        <position position="70"/>
    </location>
    <ligand>
        <name>substrate</name>
    </ligand>
</feature>
<evidence type="ECO:0000256" key="8">
    <source>
        <dbReference type="ARBA" id="ARBA00023002"/>
    </source>
</evidence>
<feature type="domain" description="Dihydroorotate dehydrogenase catalytic" evidence="12">
    <location>
        <begin position="51"/>
        <end position="339"/>
    </location>
</feature>
<comment type="similarity">
    <text evidence="4 11">Belongs to the dihydroorotate dehydrogenase family. Type 2 subfamily.</text>
</comment>
<feature type="binding site" evidence="11">
    <location>
        <position position="181"/>
    </location>
    <ligand>
        <name>substrate</name>
    </ligand>
</feature>
<dbReference type="InterPro" id="IPR012135">
    <property type="entry name" value="Dihydroorotate_DH_1_2"/>
</dbReference>
<dbReference type="PANTHER" id="PTHR48109:SF4">
    <property type="entry name" value="DIHYDROOROTATE DEHYDROGENASE (QUINONE), MITOCHONDRIAL"/>
    <property type="match status" value="1"/>
</dbReference>
<evidence type="ECO:0000256" key="6">
    <source>
        <dbReference type="ARBA" id="ARBA00022643"/>
    </source>
</evidence>
<dbReference type="EC" id="1.3.5.2" evidence="11"/>
<dbReference type="Pfam" id="PF01180">
    <property type="entry name" value="DHO_dh"/>
    <property type="match status" value="1"/>
</dbReference>